<dbReference type="GO" id="GO:0008270">
    <property type="term" value="F:zinc ion binding"/>
    <property type="evidence" value="ECO:0007669"/>
    <property type="project" value="InterPro"/>
</dbReference>
<dbReference type="SUPFAM" id="SSF57701">
    <property type="entry name" value="Zn2/Cys6 DNA-binding domain"/>
    <property type="match status" value="1"/>
</dbReference>
<dbReference type="InterPro" id="IPR001138">
    <property type="entry name" value="Zn2Cys6_DnaBD"/>
</dbReference>
<keyword evidence="4" id="KW-0539">Nucleus</keyword>
<dbReference type="AlphaFoldDB" id="A0A1E5R4R3"/>
<evidence type="ECO:0000256" key="3">
    <source>
        <dbReference type="ARBA" id="ARBA00023163"/>
    </source>
</evidence>
<dbReference type="GO" id="GO:0045944">
    <property type="term" value="P:positive regulation of transcription by RNA polymerase II"/>
    <property type="evidence" value="ECO:0007669"/>
    <property type="project" value="TreeGrafter"/>
</dbReference>
<dbReference type="Proteomes" id="UP000095728">
    <property type="component" value="Unassembled WGS sequence"/>
</dbReference>
<name>A0A1E5R4R3_9ASCO</name>
<feature type="compositionally biased region" description="Polar residues" evidence="5">
    <location>
        <begin position="99"/>
        <end position="115"/>
    </location>
</feature>
<dbReference type="FunCoup" id="A0A1E5R4R3">
    <property type="interactions" value="228"/>
</dbReference>
<feature type="compositionally biased region" description="Low complexity" evidence="5">
    <location>
        <begin position="64"/>
        <end position="78"/>
    </location>
</feature>
<feature type="domain" description="Zn(2)-C6 fungal-type" evidence="6">
    <location>
        <begin position="11"/>
        <end position="41"/>
    </location>
</feature>
<dbReference type="GO" id="GO:0000978">
    <property type="term" value="F:RNA polymerase II cis-regulatory region sequence-specific DNA binding"/>
    <property type="evidence" value="ECO:0007669"/>
    <property type="project" value="TreeGrafter"/>
</dbReference>
<gene>
    <name evidence="7" type="ORF">AWRI3579_g3841</name>
</gene>
<organism evidence="7 8">
    <name type="scientific">Hanseniaspora osmophila</name>
    <dbReference type="NCBI Taxonomy" id="56408"/>
    <lineage>
        <taxon>Eukaryota</taxon>
        <taxon>Fungi</taxon>
        <taxon>Dikarya</taxon>
        <taxon>Ascomycota</taxon>
        <taxon>Saccharomycotina</taxon>
        <taxon>Saccharomycetes</taxon>
        <taxon>Saccharomycodales</taxon>
        <taxon>Saccharomycodaceae</taxon>
        <taxon>Hanseniaspora</taxon>
    </lineage>
</organism>
<dbReference type="PROSITE" id="PS00463">
    <property type="entry name" value="ZN2_CY6_FUNGAL_1"/>
    <property type="match status" value="1"/>
</dbReference>
<protein>
    <submittedName>
        <fullName evidence="7">Regulator of drug sensitivity 1</fullName>
    </submittedName>
</protein>
<evidence type="ECO:0000313" key="8">
    <source>
        <dbReference type="Proteomes" id="UP000095728"/>
    </source>
</evidence>
<evidence type="ECO:0000256" key="1">
    <source>
        <dbReference type="ARBA" id="ARBA00023015"/>
    </source>
</evidence>
<dbReference type="PANTHER" id="PTHR31069">
    <property type="entry name" value="OLEATE-ACTIVATED TRANSCRIPTION FACTOR 1-RELATED"/>
    <property type="match status" value="1"/>
</dbReference>
<accession>A0A1E5R4R3</accession>
<dbReference type="Gene3D" id="4.10.240.10">
    <property type="entry name" value="Zn(2)-C6 fungal-type DNA-binding domain"/>
    <property type="match status" value="1"/>
</dbReference>
<keyword evidence="3" id="KW-0804">Transcription</keyword>
<dbReference type="GO" id="GO:0005634">
    <property type="term" value="C:nucleus"/>
    <property type="evidence" value="ECO:0007669"/>
    <property type="project" value="TreeGrafter"/>
</dbReference>
<dbReference type="OrthoDB" id="2943660at2759"/>
<dbReference type="EMBL" id="LPNM01000010">
    <property type="protein sequence ID" value="OEJ81899.1"/>
    <property type="molecule type" value="Genomic_DNA"/>
</dbReference>
<dbReference type="InterPro" id="IPR036864">
    <property type="entry name" value="Zn2-C6_fun-type_DNA-bd_sf"/>
</dbReference>
<evidence type="ECO:0000256" key="2">
    <source>
        <dbReference type="ARBA" id="ARBA00023125"/>
    </source>
</evidence>
<keyword evidence="8" id="KW-1185">Reference proteome</keyword>
<dbReference type="Pfam" id="PF00172">
    <property type="entry name" value="Zn_clus"/>
    <property type="match status" value="1"/>
</dbReference>
<dbReference type="CDD" id="cd00067">
    <property type="entry name" value="GAL4"/>
    <property type="match status" value="1"/>
</dbReference>
<proteinExistence type="predicted"/>
<reference evidence="8" key="1">
    <citation type="journal article" date="2016" name="Genome Announc.">
        <title>Genome sequences of three species of Hanseniaspora isolated from spontaneous wine fermentations.</title>
        <authorList>
            <person name="Sternes P.R."/>
            <person name="Lee D."/>
            <person name="Kutyna D.R."/>
            <person name="Borneman A.R."/>
        </authorList>
    </citation>
    <scope>NUCLEOTIDE SEQUENCE [LARGE SCALE GENOMIC DNA]</scope>
    <source>
        <strain evidence="8">AWRI3579</strain>
    </source>
</reference>
<keyword evidence="2" id="KW-0238">DNA-binding</keyword>
<dbReference type="PANTHER" id="PTHR31069:SF29">
    <property type="entry name" value="OLEATE-ACTIVATED TRANSCRIPTION FACTOR 1-RELATED"/>
    <property type="match status" value="1"/>
</dbReference>
<dbReference type="STRING" id="56408.A0A1E5R4R3"/>
<dbReference type="InterPro" id="IPR050675">
    <property type="entry name" value="OAF3"/>
</dbReference>
<dbReference type="PROSITE" id="PS50048">
    <property type="entry name" value="ZN2_CY6_FUNGAL_2"/>
    <property type="match status" value="1"/>
</dbReference>
<dbReference type="SMART" id="SM00066">
    <property type="entry name" value="GAL4"/>
    <property type="match status" value="1"/>
</dbReference>
<dbReference type="InParanoid" id="A0A1E5R4R3"/>
<evidence type="ECO:0000313" key="7">
    <source>
        <dbReference type="EMBL" id="OEJ81899.1"/>
    </source>
</evidence>
<evidence type="ECO:0000259" key="6">
    <source>
        <dbReference type="PROSITE" id="PS50048"/>
    </source>
</evidence>
<evidence type="ECO:0000256" key="4">
    <source>
        <dbReference type="ARBA" id="ARBA00023242"/>
    </source>
</evidence>
<sequence length="875" mass="99938">MRKSRNTTVTVCNTCRSRKIKCDRKKPTCTRCEESTLTCTYGRANRLSPQQLPSIHDQSVFPESQQSSSTQLNPSPSSFPSLHNYKIQPPLLPFPQIPRQTNPQTPSSFSVSSNQTDSTILNMNSVSSASTYDSSSSKVSTHSGEHVFITIKDYPKPVVMILEDSKYFSEPSVVFAFGHKDPFLKAFAGSVYGLTSLEYSLGKNEGVKEWLESIKFTDGDVKEISLIKFVEKIIKRNEQNSKRSKPEMWTPSILFWNDFKLQNELSDGVLPPFLVNLLGDVEKAIPEVTLVQELLQHFYDVIYPVHPYLNLPSFKNTIAEVLVADATFYKIDLGSTGIRRKIVTLALLLIILRISHVSIHVSNDVYLKEKFAAAKTITGTTVVLAQKLYSLLNTMETSNEDGLVFLLYLNVSEICDPENEHVCLLQKERLILNSIRDYTSFLGLQKDMNTFPHIAALKEFGDNYIFQRKKLYVGATVWRLNRLLLDGYGNIQEILDVEQFIQQKHGIIVDPAYNFMFKKLRYYLLLLKLNNVANNEINVPLRDFKKLLNNCENMLAKEFSLGQLAEQSTTSDKQFACEIIALNITGKICVLNQTFLLIIYFEDKVSFDPFEFSQYQVEFMLDSFRILVELLGMITKYLEGSYDVYVPKSQAYMLKPLICEALLKCWVFLVAMIIRLKYCEKNLKALLISQSMFYQSSASNNSRNGESAKKALIQKLELLMGNCTELLRYSVHLSAETIAKSHYSCYESTCVLGYVVQLLDMKKLTEATERFWTLLNFVPPEIINKIQLKWGIEISETTVILNKLENSNVLNNIDENVVETMDRILSDIDFSYKNVNLPTPYISDNSAIAQFLQNDLDEYFDFWDDNLPALINPKI</sequence>
<keyword evidence="1" id="KW-0805">Transcription regulation</keyword>
<dbReference type="GO" id="GO:0000981">
    <property type="term" value="F:DNA-binding transcription factor activity, RNA polymerase II-specific"/>
    <property type="evidence" value="ECO:0007669"/>
    <property type="project" value="InterPro"/>
</dbReference>
<feature type="region of interest" description="Disordered" evidence="5">
    <location>
        <begin position="59"/>
        <end position="115"/>
    </location>
</feature>
<comment type="caution">
    <text evidence="7">The sequence shown here is derived from an EMBL/GenBank/DDBJ whole genome shotgun (WGS) entry which is preliminary data.</text>
</comment>
<evidence type="ECO:0000256" key="5">
    <source>
        <dbReference type="SAM" id="MobiDB-lite"/>
    </source>
</evidence>